<reference evidence="2" key="1">
    <citation type="submission" date="2011-07" db="EMBL/GenBank/DDBJ databases">
        <authorList>
            <consortium name="Caenorhabditis brenneri Sequencing and Analysis Consortium"/>
            <person name="Wilson R.K."/>
        </authorList>
    </citation>
    <scope>NUCLEOTIDE SEQUENCE [LARGE SCALE GENOMIC DNA]</scope>
    <source>
        <strain evidence="2">PB2801</strain>
    </source>
</reference>
<dbReference type="SUPFAM" id="SSF52047">
    <property type="entry name" value="RNI-like"/>
    <property type="match status" value="1"/>
</dbReference>
<keyword evidence="2" id="KW-1185">Reference proteome</keyword>
<dbReference type="AlphaFoldDB" id="G0N3W1"/>
<dbReference type="InterPro" id="IPR051341">
    <property type="entry name" value="Zyg-11_UBL_adapter"/>
</dbReference>
<dbReference type="HOGENOM" id="CLU_054450_0_0_1"/>
<dbReference type="GO" id="GO:0031462">
    <property type="term" value="C:Cul2-RING ubiquitin ligase complex"/>
    <property type="evidence" value="ECO:0007669"/>
    <property type="project" value="TreeGrafter"/>
</dbReference>
<evidence type="ECO:0000313" key="2">
    <source>
        <dbReference type="Proteomes" id="UP000008068"/>
    </source>
</evidence>
<name>G0N3W1_CAEBE</name>
<dbReference type="PANTHER" id="PTHR12904:SF28">
    <property type="entry name" value="ATP SYNTHASE SUBUNIT ALPHA-RELATED"/>
    <property type="match status" value="1"/>
</dbReference>
<accession>G0N3W1</accession>
<dbReference type="OrthoDB" id="433501at2759"/>
<dbReference type="InParanoid" id="G0N3W1"/>
<dbReference type="EMBL" id="GL379835">
    <property type="protein sequence ID" value="EGT51765.1"/>
    <property type="molecule type" value="Genomic_DNA"/>
</dbReference>
<proteinExistence type="predicted"/>
<dbReference type="Proteomes" id="UP000008068">
    <property type="component" value="Unassembled WGS sequence"/>
</dbReference>
<organism evidence="2">
    <name type="scientific">Caenorhabditis brenneri</name>
    <name type="common">Nematode worm</name>
    <dbReference type="NCBI Taxonomy" id="135651"/>
    <lineage>
        <taxon>Eukaryota</taxon>
        <taxon>Metazoa</taxon>
        <taxon>Ecdysozoa</taxon>
        <taxon>Nematoda</taxon>
        <taxon>Chromadorea</taxon>
        <taxon>Rhabditida</taxon>
        <taxon>Rhabditina</taxon>
        <taxon>Rhabditomorpha</taxon>
        <taxon>Rhabditoidea</taxon>
        <taxon>Rhabditidae</taxon>
        <taxon>Peloderinae</taxon>
        <taxon>Caenorhabditis</taxon>
    </lineage>
</organism>
<dbReference type="InterPro" id="IPR032675">
    <property type="entry name" value="LRR_dom_sf"/>
</dbReference>
<sequence length="431" mass="49816">MDTPPKLYDLAFKVAIDCYTTGDILSRETKQGLPVLDISGHEPFRENWMEVVPSMFPKLKVLNINNRKLCEENFAHLCNNLPNLHTLHIGNHKLKSLEGISKLTSLENLVIGVSCFRKETDVAEIFKLRNLKSLTISENLHPGWNYQFFFLKPLPELTHLEIQWKGADDEFLERILPSLPKLKSVVANRTKIEGYTTPPSVTVYITTNLNTTMKSIAYFRSIGNHKEVLKALSEFIKTYEDEEEKDEEKRLVCTPDQLTVCMNEVELLLEKFKFDEKVVERVNRCVDIFACYATNGEHLSDNKLKILNILLKNLGNDLKNDNIPASSILGFIWKLIGNLTRNIEHLKIDKIASLAMESIVYGGECLDDWQYSCAVILAEFIDRTDFSSGYYKESSFRKLYKCLTKMHKNDYWRQESRTSVVKVMKYIEIFM</sequence>
<dbReference type="eggNOG" id="KOG3665">
    <property type="taxonomic scope" value="Eukaryota"/>
</dbReference>
<dbReference type="PANTHER" id="PTHR12904">
    <property type="match status" value="1"/>
</dbReference>
<protein>
    <submittedName>
        <fullName evidence="1">Uncharacterized protein</fullName>
    </submittedName>
</protein>
<gene>
    <name evidence="1" type="ORF">CAEBREN_06229</name>
</gene>
<evidence type="ECO:0000313" key="1">
    <source>
        <dbReference type="EMBL" id="EGT51765.1"/>
    </source>
</evidence>
<dbReference type="Gene3D" id="3.80.10.10">
    <property type="entry name" value="Ribonuclease Inhibitor"/>
    <property type="match status" value="1"/>
</dbReference>